<dbReference type="Pfam" id="PF00903">
    <property type="entry name" value="Glyoxalase"/>
    <property type="match status" value="1"/>
</dbReference>
<gene>
    <name evidence="3" type="ORF">METZ01_LOCUS162792</name>
</gene>
<dbReference type="GO" id="GO:0046872">
    <property type="term" value="F:metal ion binding"/>
    <property type="evidence" value="ECO:0007669"/>
    <property type="project" value="UniProtKB-KW"/>
</dbReference>
<dbReference type="GO" id="GO:0046491">
    <property type="term" value="P:L-methylmalonyl-CoA metabolic process"/>
    <property type="evidence" value="ECO:0007669"/>
    <property type="project" value="TreeGrafter"/>
</dbReference>
<dbReference type="PANTHER" id="PTHR43048:SF3">
    <property type="entry name" value="METHYLMALONYL-COA EPIMERASE, MITOCHONDRIAL"/>
    <property type="match status" value="1"/>
</dbReference>
<dbReference type="InterPro" id="IPR018146">
    <property type="entry name" value="Glyoxalase_1_CS"/>
</dbReference>
<dbReference type="SUPFAM" id="SSF54593">
    <property type="entry name" value="Glyoxalase/Bleomycin resistance protein/Dihydroxybiphenyl dioxygenase"/>
    <property type="match status" value="1"/>
</dbReference>
<evidence type="ECO:0000259" key="2">
    <source>
        <dbReference type="PROSITE" id="PS51819"/>
    </source>
</evidence>
<dbReference type="PROSITE" id="PS51819">
    <property type="entry name" value="VOC"/>
    <property type="match status" value="1"/>
</dbReference>
<dbReference type="EMBL" id="UINC01028627">
    <property type="protein sequence ID" value="SVB09938.1"/>
    <property type="molecule type" value="Genomic_DNA"/>
</dbReference>
<dbReference type="Gene3D" id="3.10.180.10">
    <property type="entry name" value="2,3-Dihydroxybiphenyl 1,2-Dioxygenase, domain 1"/>
    <property type="match status" value="2"/>
</dbReference>
<sequence>MIKVTDVAYARFRAPDLDKMEGFLKDFGLERSARTDNALYMRACGTSHHVHITELGDPAFVGMAFHAASEDDLHNLSGFAATASPKEIKEPGGGKRVQVTDPDGFIVEVVHGIEELEPITVRNSFRPNSGTAYERKGEFVRLEKGPIQCLRLGHVVIGVSDFKKSNNFYKSHFGFLDSDICYEGDENNIVLAFNRVNRGKDFVDHHTLLTAPTGKPELGHIAFEVEDINAIHLGHEHLQSKGYEHSWGVGRHILGAQIFDYWFDPYGNRVEHWTDGDLLNEDSPTGVHPYGARFSTQWGVTESSRR</sequence>
<dbReference type="PROSITE" id="PS00934">
    <property type="entry name" value="GLYOXALASE_I_1"/>
    <property type="match status" value="1"/>
</dbReference>
<dbReference type="InterPro" id="IPR051785">
    <property type="entry name" value="MMCE/EMCE_epimerase"/>
</dbReference>
<dbReference type="GO" id="GO:0005739">
    <property type="term" value="C:mitochondrion"/>
    <property type="evidence" value="ECO:0007669"/>
    <property type="project" value="TreeGrafter"/>
</dbReference>
<dbReference type="InterPro" id="IPR004360">
    <property type="entry name" value="Glyas_Fos-R_dOase_dom"/>
</dbReference>
<accession>A0A382B860</accession>
<feature type="domain" description="VOC" evidence="2">
    <location>
        <begin position="151"/>
        <end position="275"/>
    </location>
</feature>
<evidence type="ECO:0000256" key="1">
    <source>
        <dbReference type="ARBA" id="ARBA00022723"/>
    </source>
</evidence>
<dbReference type="GO" id="GO:0004493">
    <property type="term" value="F:methylmalonyl-CoA epimerase activity"/>
    <property type="evidence" value="ECO:0007669"/>
    <property type="project" value="TreeGrafter"/>
</dbReference>
<evidence type="ECO:0000313" key="3">
    <source>
        <dbReference type="EMBL" id="SVB09938.1"/>
    </source>
</evidence>
<organism evidence="3">
    <name type="scientific">marine metagenome</name>
    <dbReference type="NCBI Taxonomy" id="408172"/>
    <lineage>
        <taxon>unclassified sequences</taxon>
        <taxon>metagenomes</taxon>
        <taxon>ecological metagenomes</taxon>
    </lineage>
</organism>
<reference evidence="3" key="1">
    <citation type="submission" date="2018-05" db="EMBL/GenBank/DDBJ databases">
        <authorList>
            <person name="Lanie J.A."/>
            <person name="Ng W.-L."/>
            <person name="Kazmierczak K.M."/>
            <person name="Andrzejewski T.M."/>
            <person name="Davidsen T.M."/>
            <person name="Wayne K.J."/>
            <person name="Tettelin H."/>
            <person name="Glass J.I."/>
            <person name="Rusch D."/>
            <person name="Podicherti R."/>
            <person name="Tsui H.-C.T."/>
            <person name="Winkler M.E."/>
        </authorList>
    </citation>
    <scope>NUCLEOTIDE SEQUENCE</scope>
</reference>
<proteinExistence type="predicted"/>
<dbReference type="InterPro" id="IPR029068">
    <property type="entry name" value="Glyas_Bleomycin-R_OHBP_Dase"/>
</dbReference>
<dbReference type="GO" id="GO:0004462">
    <property type="term" value="F:lactoylglutathione lyase activity"/>
    <property type="evidence" value="ECO:0007669"/>
    <property type="project" value="InterPro"/>
</dbReference>
<dbReference type="AlphaFoldDB" id="A0A382B860"/>
<protein>
    <recommendedName>
        <fullName evidence="2">VOC domain-containing protein</fullName>
    </recommendedName>
</protein>
<dbReference type="PANTHER" id="PTHR43048">
    <property type="entry name" value="METHYLMALONYL-COA EPIMERASE"/>
    <property type="match status" value="1"/>
</dbReference>
<name>A0A382B860_9ZZZZ</name>
<keyword evidence="1" id="KW-0479">Metal-binding</keyword>
<dbReference type="InterPro" id="IPR037523">
    <property type="entry name" value="VOC_core"/>
</dbReference>